<accession>A0A2N1PTR3</accession>
<dbReference type="Proteomes" id="UP000233256">
    <property type="component" value="Unassembled WGS sequence"/>
</dbReference>
<evidence type="ECO:0000256" key="1">
    <source>
        <dbReference type="SAM" id="Coils"/>
    </source>
</evidence>
<evidence type="ECO:0000256" key="2">
    <source>
        <dbReference type="SAM" id="MobiDB-lite"/>
    </source>
</evidence>
<protein>
    <submittedName>
        <fullName evidence="3">Uncharacterized protein</fullName>
    </submittedName>
</protein>
<feature type="region of interest" description="Disordered" evidence="2">
    <location>
        <begin position="130"/>
        <end position="174"/>
    </location>
</feature>
<proteinExistence type="predicted"/>
<feature type="compositionally biased region" description="Polar residues" evidence="2">
    <location>
        <begin position="130"/>
        <end position="141"/>
    </location>
</feature>
<feature type="coiled-coil region" evidence="1">
    <location>
        <begin position="96"/>
        <end position="123"/>
    </location>
</feature>
<dbReference type="AlphaFoldDB" id="A0A2N1PTR3"/>
<comment type="caution">
    <text evidence="3">The sequence shown here is derived from an EMBL/GenBank/DDBJ whole genome shotgun (WGS) entry which is preliminary data.</text>
</comment>
<evidence type="ECO:0000313" key="3">
    <source>
        <dbReference type="EMBL" id="PKK91737.1"/>
    </source>
</evidence>
<name>A0A2N1PTR3_9BACT</name>
<sequence length="403" mass="44438">MSLGVVILLILLLLIVMVAAGSIAHSLSMSRTKRCMEKERKRYLELIDESYHLAHENEKKYDLRIRAIDESIARADEKLRQNAGLIRNQESMIARQRELEERLADLIMNNNELSGKLRALEDRIISHSRSACPPQQWQGGQSHLHGHDNGGFLEENNSGERFMQPPFQSQSQIDSQSQMRQATYQGRLDADTSLDMGLGGSHSSLSNGRDGFGRDSYQGFSGFETAGAINPLGMLNTMCANQRSQGSGSGGVSLDCEGGGGIQRTAISDGFRNLQEGFEGDMKQTLKQKMISIGADIDDACFILDDQDEPDEFDILSSVRERLNNSAPSSGIGIRDSVDIEGRADSPGQQSKCSKISELSSRGFSAKQISSHLDIPIGEVNIILRLRRHTEKPRNGLLKNGEE</sequence>
<reference evidence="3 4" key="1">
    <citation type="journal article" date="2017" name="ISME J.">
        <title>Potential for microbial H2 and metal transformations associated with novel bacteria and archaea in deep terrestrial subsurface sediments.</title>
        <authorList>
            <person name="Hernsdorf A.W."/>
            <person name="Amano Y."/>
            <person name="Miyakawa K."/>
            <person name="Ise K."/>
            <person name="Suzuki Y."/>
            <person name="Anantharaman K."/>
            <person name="Probst A."/>
            <person name="Burstein D."/>
            <person name="Thomas B.C."/>
            <person name="Banfield J.F."/>
        </authorList>
    </citation>
    <scope>NUCLEOTIDE SEQUENCE [LARGE SCALE GENOMIC DNA]</scope>
    <source>
        <strain evidence="3">HGW-Wallbacteria-1</strain>
    </source>
</reference>
<dbReference type="EMBL" id="PGXC01000002">
    <property type="protein sequence ID" value="PKK91737.1"/>
    <property type="molecule type" value="Genomic_DNA"/>
</dbReference>
<gene>
    <name evidence="3" type="ORF">CVV64_03480</name>
</gene>
<evidence type="ECO:0000313" key="4">
    <source>
        <dbReference type="Proteomes" id="UP000233256"/>
    </source>
</evidence>
<keyword evidence="1" id="KW-0175">Coiled coil</keyword>
<organism evidence="3 4">
    <name type="scientific">Candidatus Wallbacteria bacterium HGW-Wallbacteria-1</name>
    <dbReference type="NCBI Taxonomy" id="2013854"/>
    <lineage>
        <taxon>Bacteria</taxon>
        <taxon>Candidatus Walliibacteriota</taxon>
    </lineage>
</organism>